<dbReference type="GeneID" id="98161686"/>
<name>A0ABR4JU69_9EURO</name>
<dbReference type="RefSeq" id="XP_070895717.1">
    <property type="nucleotide sequence ID" value="XM_071046522.1"/>
</dbReference>
<evidence type="ECO:0000313" key="1">
    <source>
        <dbReference type="EMBL" id="KAL2843592.1"/>
    </source>
</evidence>
<comment type="caution">
    <text evidence="1">The sequence shown here is derived from an EMBL/GenBank/DDBJ whole genome shotgun (WGS) entry which is preliminary data.</text>
</comment>
<protein>
    <submittedName>
        <fullName evidence="1">Uncharacterized protein</fullName>
    </submittedName>
</protein>
<organism evidence="1 2">
    <name type="scientific">Aspergillus pseudodeflectus</name>
    <dbReference type="NCBI Taxonomy" id="176178"/>
    <lineage>
        <taxon>Eukaryota</taxon>
        <taxon>Fungi</taxon>
        <taxon>Dikarya</taxon>
        <taxon>Ascomycota</taxon>
        <taxon>Pezizomycotina</taxon>
        <taxon>Eurotiomycetes</taxon>
        <taxon>Eurotiomycetidae</taxon>
        <taxon>Eurotiales</taxon>
        <taxon>Aspergillaceae</taxon>
        <taxon>Aspergillus</taxon>
        <taxon>Aspergillus subgen. Nidulantes</taxon>
    </lineage>
</organism>
<gene>
    <name evidence="1" type="ORF">BJX68DRAFT_270086</name>
</gene>
<accession>A0ABR4JU69</accession>
<proteinExistence type="predicted"/>
<sequence length="202" mass="22770">MCSPNIIELFHDLLTVQDATQIDIRFHTDAWQPGRQVMWSGIPRQLAQAWADRHGMQTLTTAMGPLMVHGHPECLRSMKSPKGWSRYMKGASAMYAYHIARDNGIVTLLSPPPPEQYNPYGGSNYQAIEEPILKGALGVGVKVARIDMVHPTIPGAEEFRYQIWPVDETDTWHDAFGHPDPATHWRHPALLSHRFTTVVGRV</sequence>
<keyword evidence="2" id="KW-1185">Reference proteome</keyword>
<dbReference type="Proteomes" id="UP001610444">
    <property type="component" value="Unassembled WGS sequence"/>
</dbReference>
<evidence type="ECO:0000313" key="2">
    <source>
        <dbReference type="Proteomes" id="UP001610444"/>
    </source>
</evidence>
<dbReference type="EMBL" id="JBFXLR010000045">
    <property type="protein sequence ID" value="KAL2843592.1"/>
    <property type="molecule type" value="Genomic_DNA"/>
</dbReference>
<reference evidence="1 2" key="1">
    <citation type="submission" date="2024-07" db="EMBL/GenBank/DDBJ databases">
        <title>Section-level genome sequencing and comparative genomics of Aspergillus sections Usti and Cavernicolus.</title>
        <authorList>
            <consortium name="Lawrence Berkeley National Laboratory"/>
            <person name="Nybo J.L."/>
            <person name="Vesth T.C."/>
            <person name="Theobald S."/>
            <person name="Frisvad J.C."/>
            <person name="Larsen T.O."/>
            <person name="Kjaerboelling I."/>
            <person name="Rothschild-Mancinelli K."/>
            <person name="Lyhne E.K."/>
            <person name="Kogle M.E."/>
            <person name="Barry K."/>
            <person name="Clum A."/>
            <person name="Na H."/>
            <person name="Ledsgaard L."/>
            <person name="Lin J."/>
            <person name="Lipzen A."/>
            <person name="Kuo A."/>
            <person name="Riley R."/>
            <person name="Mondo S."/>
            <person name="LaButti K."/>
            <person name="Haridas S."/>
            <person name="Pangalinan J."/>
            <person name="Salamov A.A."/>
            <person name="Simmons B.A."/>
            <person name="Magnuson J.K."/>
            <person name="Chen J."/>
            <person name="Drula E."/>
            <person name="Henrissat B."/>
            <person name="Wiebenga A."/>
            <person name="Lubbers R.J."/>
            <person name="Gomes A.C."/>
            <person name="Macurrencykelacurrency M.R."/>
            <person name="Stajich J."/>
            <person name="Grigoriev I.V."/>
            <person name="Mortensen U.H."/>
            <person name="De vries R.P."/>
            <person name="Baker S.E."/>
            <person name="Andersen M.R."/>
        </authorList>
    </citation>
    <scope>NUCLEOTIDE SEQUENCE [LARGE SCALE GENOMIC DNA]</scope>
    <source>
        <strain evidence="1 2">CBS 756.74</strain>
    </source>
</reference>